<dbReference type="Gene3D" id="1.10.3710.10">
    <property type="entry name" value="DNA polymerase III clamp loader subunits, C-terminal domain"/>
    <property type="match status" value="1"/>
</dbReference>
<organism evidence="6 7">
    <name type="scientific">Nitratiruptor tergarcus DSM 16512</name>
    <dbReference type="NCBI Taxonomy" id="1069081"/>
    <lineage>
        <taxon>Bacteria</taxon>
        <taxon>Pseudomonadati</taxon>
        <taxon>Campylobacterota</taxon>
        <taxon>Epsilonproteobacteria</taxon>
        <taxon>Nautiliales</taxon>
        <taxon>Nitratiruptoraceae</taxon>
        <taxon>Nitratiruptor</taxon>
    </lineage>
</organism>
<comment type="function">
    <text evidence="1">DNA-dependent ATPase that plays important roles in cellular responses to stalled DNA replication processes.</text>
</comment>
<keyword evidence="3" id="KW-0547">Nucleotide-binding</keyword>
<dbReference type="GO" id="GO:0000731">
    <property type="term" value="P:DNA synthesis involved in DNA repair"/>
    <property type="evidence" value="ECO:0007669"/>
    <property type="project" value="TreeGrafter"/>
</dbReference>
<evidence type="ECO:0000313" key="7">
    <source>
        <dbReference type="Proteomes" id="UP000192602"/>
    </source>
</evidence>
<evidence type="ECO:0000256" key="2">
    <source>
        <dbReference type="ARBA" id="ARBA00020776"/>
    </source>
</evidence>
<dbReference type="AlphaFoldDB" id="A0A1W1WQZ4"/>
<dbReference type="Gene3D" id="1.20.272.10">
    <property type="match status" value="1"/>
</dbReference>
<sequence length="392" mass="44020">MDREFRPQSLEEFIGQRHLVGKDAPFYKLIQANAIPHSFFYGPPGTGKTTLARIVASMLDRDFYELNATSLKIDEIRKIVARYKDTLLQPLIFIDEVHRLSRTQQEVLLPIMEKEEALIIGASTENPFFSLTAAIRSRSFLFEFKPLSDEELGELSQKVVQKLSLTLDEDAREYLIRIAQGDARNIIKILQAASIINRHITKEILSKLVPASFHEGSSSAETHYTLASALIKSIRGSDIDAALYYLARLIAAAEPPEFIARRLVILASEDIGNANPNALNLAVSTLTAVKNIGYPEARIILSQCVTYLASSPKSNAAYSAINKALEVAQNDNSPIPAHLKPPKFQGYKYPHHYGGYVEQEYMSKKMQFYQSSGIGFEKKLQEWLEKIKGKKQ</sequence>
<dbReference type="RefSeq" id="WP_084274996.1">
    <property type="nucleotide sequence ID" value="NZ_AP026671.1"/>
</dbReference>
<dbReference type="InterPro" id="IPR021886">
    <property type="entry name" value="MgsA_C"/>
</dbReference>
<dbReference type="InterPro" id="IPR032423">
    <property type="entry name" value="AAA_assoc_2"/>
</dbReference>
<dbReference type="SMART" id="SM00382">
    <property type="entry name" value="AAA"/>
    <property type="match status" value="1"/>
</dbReference>
<dbReference type="EMBL" id="FWWZ01000001">
    <property type="protein sequence ID" value="SMC08731.1"/>
    <property type="molecule type" value="Genomic_DNA"/>
</dbReference>
<dbReference type="GO" id="GO:0006261">
    <property type="term" value="P:DNA-templated DNA replication"/>
    <property type="evidence" value="ECO:0007669"/>
    <property type="project" value="TreeGrafter"/>
</dbReference>
<accession>A0A1W1WQZ4</accession>
<dbReference type="STRING" id="1069081.SAMN05660197_0497"/>
<dbReference type="Pfam" id="PF05496">
    <property type="entry name" value="RuvB_N"/>
    <property type="match status" value="1"/>
</dbReference>
<dbReference type="PANTHER" id="PTHR13779">
    <property type="entry name" value="WERNER HELICASE-INTERACTING PROTEIN 1 FAMILY MEMBER"/>
    <property type="match status" value="1"/>
</dbReference>
<dbReference type="FunFam" id="1.20.272.10:FF:000001">
    <property type="entry name" value="Putative AAA family ATPase"/>
    <property type="match status" value="1"/>
</dbReference>
<evidence type="ECO:0000256" key="3">
    <source>
        <dbReference type="ARBA" id="ARBA00022741"/>
    </source>
</evidence>
<dbReference type="InterPro" id="IPR027417">
    <property type="entry name" value="P-loop_NTPase"/>
</dbReference>
<dbReference type="GO" id="GO:0006310">
    <property type="term" value="P:DNA recombination"/>
    <property type="evidence" value="ECO:0007669"/>
    <property type="project" value="InterPro"/>
</dbReference>
<dbReference type="GO" id="GO:0017116">
    <property type="term" value="F:single-stranded DNA helicase activity"/>
    <property type="evidence" value="ECO:0007669"/>
    <property type="project" value="TreeGrafter"/>
</dbReference>
<dbReference type="PANTHER" id="PTHR13779:SF7">
    <property type="entry name" value="ATPASE WRNIP1"/>
    <property type="match status" value="1"/>
</dbReference>
<dbReference type="InterPro" id="IPR003593">
    <property type="entry name" value="AAA+_ATPase"/>
</dbReference>
<dbReference type="InterPro" id="IPR008824">
    <property type="entry name" value="RuvB-like_N"/>
</dbReference>
<evidence type="ECO:0000256" key="4">
    <source>
        <dbReference type="ARBA" id="ARBA00022840"/>
    </source>
</evidence>
<dbReference type="Gene3D" id="1.10.8.60">
    <property type="match status" value="1"/>
</dbReference>
<proteinExistence type="predicted"/>
<dbReference type="OrthoDB" id="9778364at2"/>
<dbReference type="SUPFAM" id="SSF48019">
    <property type="entry name" value="post-AAA+ oligomerization domain-like"/>
    <property type="match status" value="1"/>
</dbReference>
<evidence type="ECO:0000256" key="1">
    <source>
        <dbReference type="ARBA" id="ARBA00002393"/>
    </source>
</evidence>
<keyword evidence="4" id="KW-0067">ATP-binding</keyword>
<protein>
    <recommendedName>
        <fullName evidence="2">Replication-associated recombination protein A</fullName>
    </recommendedName>
</protein>
<name>A0A1W1WQZ4_9BACT</name>
<dbReference type="GO" id="GO:0009378">
    <property type="term" value="F:four-way junction helicase activity"/>
    <property type="evidence" value="ECO:0007669"/>
    <property type="project" value="InterPro"/>
</dbReference>
<gene>
    <name evidence="6" type="ORF">SAMN05660197_0497</name>
</gene>
<evidence type="ECO:0000259" key="5">
    <source>
        <dbReference type="SMART" id="SM00382"/>
    </source>
</evidence>
<dbReference type="Proteomes" id="UP000192602">
    <property type="component" value="Unassembled WGS sequence"/>
</dbReference>
<dbReference type="SUPFAM" id="SSF52540">
    <property type="entry name" value="P-loop containing nucleoside triphosphate hydrolases"/>
    <property type="match status" value="1"/>
</dbReference>
<dbReference type="GO" id="GO:0005524">
    <property type="term" value="F:ATP binding"/>
    <property type="evidence" value="ECO:0007669"/>
    <property type="project" value="UniProtKB-KW"/>
</dbReference>
<evidence type="ECO:0000313" key="6">
    <source>
        <dbReference type="EMBL" id="SMC08731.1"/>
    </source>
</evidence>
<reference evidence="7" key="1">
    <citation type="submission" date="2017-04" db="EMBL/GenBank/DDBJ databases">
        <authorList>
            <person name="Varghese N."/>
            <person name="Submissions S."/>
        </authorList>
    </citation>
    <scope>NUCLEOTIDE SEQUENCE [LARGE SCALE GENOMIC DNA]</scope>
    <source>
        <strain evidence="7">DSM 16512</strain>
    </source>
</reference>
<keyword evidence="7" id="KW-1185">Reference proteome</keyword>
<dbReference type="InterPro" id="IPR051314">
    <property type="entry name" value="AAA_ATPase_RarA/MGS1/WRNIP1"/>
</dbReference>
<dbReference type="GO" id="GO:0008047">
    <property type="term" value="F:enzyme activator activity"/>
    <property type="evidence" value="ECO:0007669"/>
    <property type="project" value="TreeGrafter"/>
</dbReference>
<dbReference type="CDD" id="cd00009">
    <property type="entry name" value="AAA"/>
    <property type="match status" value="1"/>
</dbReference>
<dbReference type="InterPro" id="IPR008921">
    <property type="entry name" value="DNA_pol3_clamp-load_cplx_C"/>
</dbReference>
<dbReference type="Gene3D" id="3.40.50.300">
    <property type="entry name" value="P-loop containing nucleotide triphosphate hydrolases"/>
    <property type="match status" value="1"/>
</dbReference>
<feature type="domain" description="AAA+ ATPase" evidence="5">
    <location>
        <begin position="34"/>
        <end position="147"/>
    </location>
</feature>
<dbReference type="Pfam" id="PF16193">
    <property type="entry name" value="AAA_assoc_2"/>
    <property type="match status" value="1"/>
</dbReference>
<dbReference type="GO" id="GO:0003677">
    <property type="term" value="F:DNA binding"/>
    <property type="evidence" value="ECO:0007669"/>
    <property type="project" value="InterPro"/>
</dbReference>
<dbReference type="Pfam" id="PF12002">
    <property type="entry name" value="MgsA_C"/>
    <property type="match status" value="1"/>
</dbReference>